<name>A0ABU1LH76_9FLAO</name>
<dbReference type="RefSeq" id="WP_115982319.1">
    <property type="nucleotide sequence ID" value="NZ_JAVDQS010000009.1"/>
</dbReference>
<proteinExistence type="predicted"/>
<evidence type="ECO:0008006" key="3">
    <source>
        <dbReference type="Google" id="ProtNLM"/>
    </source>
</evidence>
<reference evidence="1 2" key="1">
    <citation type="submission" date="2023-07" db="EMBL/GenBank/DDBJ databases">
        <title>Sorghum-associated microbial communities from plants grown in Nebraska, USA.</title>
        <authorList>
            <person name="Schachtman D."/>
        </authorList>
    </citation>
    <scope>NUCLEOTIDE SEQUENCE [LARGE SCALE GENOMIC DNA]</scope>
    <source>
        <strain evidence="1 2">DS1709</strain>
    </source>
</reference>
<evidence type="ECO:0000313" key="1">
    <source>
        <dbReference type="EMBL" id="MDR6406068.1"/>
    </source>
</evidence>
<keyword evidence="2" id="KW-1185">Reference proteome</keyword>
<dbReference type="SUPFAM" id="SSF56634">
    <property type="entry name" value="Heme-dependent catalase-like"/>
    <property type="match status" value="1"/>
</dbReference>
<evidence type="ECO:0000313" key="2">
    <source>
        <dbReference type="Proteomes" id="UP001184853"/>
    </source>
</evidence>
<dbReference type="InterPro" id="IPR020835">
    <property type="entry name" value="Catalase_sf"/>
</dbReference>
<dbReference type="Gene3D" id="2.40.180.10">
    <property type="entry name" value="Catalase core domain"/>
    <property type="match status" value="1"/>
</dbReference>
<dbReference type="EMBL" id="JAVDQS010000009">
    <property type="protein sequence ID" value="MDR6406068.1"/>
    <property type="molecule type" value="Genomic_DNA"/>
</dbReference>
<organism evidence="1 2">
    <name type="scientific">Chryseobacterium geocarposphaerae</name>
    <dbReference type="NCBI Taxonomy" id="1416776"/>
    <lineage>
        <taxon>Bacteria</taxon>
        <taxon>Pseudomonadati</taxon>
        <taxon>Bacteroidota</taxon>
        <taxon>Flavobacteriia</taxon>
        <taxon>Flavobacteriales</taxon>
        <taxon>Weeksellaceae</taxon>
        <taxon>Chryseobacterium group</taxon>
        <taxon>Chryseobacterium</taxon>
    </lineage>
</organism>
<dbReference type="Proteomes" id="UP001184853">
    <property type="component" value="Unassembled WGS sequence"/>
</dbReference>
<protein>
    <recommendedName>
        <fullName evidence="3">Catalase</fullName>
    </recommendedName>
</protein>
<sequence length="332" mass="38594">MPSPLKYNKKFDALTDEEKELLEINKKSIADFVEQSPSVSDVNYATRNAHAKTYAVSKGEFLIDKKVPEELQPFFDKEKYDLIIRFSNAHLKINRGKKDIPAYGFAVKIKDENGDLIANFPLVNFPLFPINSVSTFLKLFTSVNRFFVKKWSSFSLMLQVIKVIPSTFTGSFLKNIFKLWRKRNDFILSFNYHSVGVYRLGDFMIKIKLKPNSVDRNFGKKLKVKDALENYLQNNDFTADVLIQICFDEKNQPINQLNVEWKHSPYLKIGEIKIEKGSLLSPTACENELLSFNPFDNKPFFQPVGKIQKLRDEAYKVSMQTRLKINKLLKYR</sequence>
<comment type="caution">
    <text evidence="1">The sequence shown here is derived from an EMBL/GenBank/DDBJ whole genome shotgun (WGS) entry which is preliminary data.</text>
</comment>
<gene>
    <name evidence="1" type="ORF">J2781_003016</name>
</gene>
<accession>A0ABU1LH76</accession>